<dbReference type="EMBL" id="AP021875">
    <property type="protein sequence ID" value="BBO76399.1"/>
    <property type="molecule type" value="Genomic_DNA"/>
</dbReference>
<keyword evidence="1" id="KW-1133">Transmembrane helix</keyword>
<keyword evidence="3" id="KW-1185">Reference proteome</keyword>
<evidence type="ECO:0000313" key="3">
    <source>
        <dbReference type="Proteomes" id="UP000427769"/>
    </source>
</evidence>
<dbReference type="Proteomes" id="UP000427769">
    <property type="component" value="Chromosome"/>
</dbReference>
<organism evidence="2 3">
    <name type="scientific">Desulfosarcina widdelii</name>
    <dbReference type="NCBI Taxonomy" id="947919"/>
    <lineage>
        <taxon>Bacteria</taxon>
        <taxon>Pseudomonadati</taxon>
        <taxon>Thermodesulfobacteriota</taxon>
        <taxon>Desulfobacteria</taxon>
        <taxon>Desulfobacterales</taxon>
        <taxon>Desulfosarcinaceae</taxon>
        <taxon>Desulfosarcina</taxon>
    </lineage>
</organism>
<feature type="transmembrane region" description="Helical" evidence="1">
    <location>
        <begin position="154"/>
        <end position="173"/>
    </location>
</feature>
<feature type="transmembrane region" description="Helical" evidence="1">
    <location>
        <begin position="185"/>
        <end position="202"/>
    </location>
</feature>
<dbReference type="OrthoDB" id="5419178at2"/>
<feature type="transmembrane region" description="Helical" evidence="1">
    <location>
        <begin position="124"/>
        <end position="142"/>
    </location>
</feature>
<reference evidence="2 3" key="1">
    <citation type="submission" date="2019-11" db="EMBL/GenBank/DDBJ databases">
        <title>Comparative genomics of hydrocarbon-degrading Desulfosarcina strains.</title>
        <authorList>
            <person name="Watanabe M."/>
            <person name="Kojima H."/>
            <person name="Fukui M."/>
        </authorList>
    </citation>
    <scope>NUCLEOTIDE SEQUENCE [LARGE SCALE GENOMIC DNA]</scope>
    <source>
        <strain evidence="2 3">PP31</strain>
    </source>
</reference>
<dbReference type="KEGG" id="dwd:DSCW_38160"/>
<evidence type="ECO:0000256" key="1">
    <source>
        <dbReference type="SAM" id="Phobius"/>
    </source>
</evidence>
<evidence type="ECO:0000313" key="2">
    <source>
        <dbReference type="EMBL" id="BBO76399.1"/>
    </source>
</evidence>
<evidence type="ECO:0008006" key="4">
    <source>
        <dbReference type="Google" id="ProtNLM"/>
    </source>
</evidence>
<protein>
    <recommendedName>
        <fullName evidence="4">Yip1 domain-containing protein</fullName>
    </recommendedName>
</protein>
<name>A0A5K7Z8A8_9BACT</name>
<dbReference type="AlphaFoldDB" id="A0A5K7Z8A8"/>
<gene>
    <name evidence="2" type="ORF">DSCW_38160</name>
</gene>
<feature type="transmembrane region" description="Helical" evidence="1">
    <location>
        <begin position="50"/>
        <end position="69"/>
    </location>
</feature>
<keyword evidence="1" id="KW-0812">Transmembrane</keyword>
<proteinExistence type="predicted"/>
<accession>A0A5K7Z8A8</accession>
<feature type="transmembrane region" description="Helical" evidence="1">
    <location>
        <begin position="89"/>
        <end position="112"/>
    </location>
</feature>
<keyword evidence="1" id="KW-0472">Membrane</keyword>
<sequence>MIYKSQHLKAFGYLSLKGMAMDYLRHMMRILKLDATVYDELAAGGLPMRYCMINVTVLGLIYGLASTQFAKQLLAAKPDAAVAFNPLMILMVGISIAFFMHGGLSLFVWVFCRGIGGNPQFMPTYLYIGMSALALWPLAPAVSAFQAGLTGGALNGYAAAAVLYGAAVIFVAVKAASQLSPVKMTLAALATMVYIGCFLYLWL</sequence>
<dbReference type="RefSeq" id="WP_155305227.1">
    <property type="nucleotide sequence ID" value="NZ_AP021875.1"/>
</dbReference>